<keyword evidence="2" id="KW-1185">Reference proteome</keyword>
<dbReference type="STRING" id="1280953.HOC_17125"/>
<organism evidence="1 2">
    <name type="scientific">Hyphomonas oceanitis SCH89</name>
    <dbReference type="NCBI Taxonomy" id="1280953"/>
    <lineage>
        <taxon>Bacteria</taxon>
        <taxon>Pseudomonadati</taxon>
        <taxon>Pseudomonadota</taxon>
        <taxon>Alphaproteobacteria</taxon>
        <taxon>Hyphomonadales</taxon>
        <taxon>Hyphomonadaceae</taxon>
        <taxon>Hyphomonas</taxon>
    </lineage>
</organism>
<reference evidence="1 2" key="1">
    <citation type="journal article" date="2014" name="Antonie Van Leeuwenhoek">
        <title>Hyphomonas beringensis sp. nov. and Hyphomonas chukchiensis sp. nov., isolated from surface seawater of the Bering Sea and Chukchi Sea.</title>
        <authorList>
            <person name="Li C."/>
            <person name="Lai Q."/>
            <person name="Li G."/>
            <person name="Dong C."/>
            <person name="Wang J."/>
            <person name="Liao Y."/>
            <person name="Shao Z."/>
        </authorList>
    </citation>
    <scope>NUCLEOTIDE SEQUENCE [LARGE SCALE GENOMIC DNA]</scope>
    <source>
        <strain evidence="1 2">SCH89</strain>
    </source>
</reference>
<dbReference type="Proteomes" id="UP000024942">
    <property type="component" value="Unassembled WGS sequence"/>
</dbReference>
<protein>
    <submittedName>
        <fullName evidence="1">Uncharacterized protein</fullName>
    </submittedName>
</protein>
<dbReference type="RefSeq" id="WP_051625031.1">
    <property type="nucleotide sequence ID" value="NZ_ARYL01000035.1"/>
</dbReference>
<comment type="caution">
    <text evidence="1">The sequence shown here is derived from an EMBL/GenBank/DDBJ whole genome shotgun (WGS) entry which is preliminary data.</text>
</comment>
<sequence length="83" mass="9393">MYDVFVPVDMDQDGDIDWVATRGNSGIYDGVFWLEQVRTAEPKPAFTAGRSEDSRALPLPPENWIDTYETEMTFTPPNKAGHE</sequence>
<dbReference type="EMBL" id="ARYL01000035">
    <property type="protein sequence ID" value="KDA01150.1"/>
    <property type="molecule type" value="Genomic_DNA"/>
</dbReference>
<evidence type="ECO:0000313" key="2">
    <source>
        <dbReference type="Proteomes" id="UP000024942"/>
    </source>
</evidence>
<accession>A0A059G3J6</accession>
<name>A0A059G3J6_9PROT</name>
<evidence type="ECO:0000313" key="1">
    <source>
        <dbReference type="EMBL" id="KDA01150.1"/>
    </source>
</evidence>
<gene>
    <name evidence="1" type="ORF">HOC_17125</name>
</gene>
<dbReference type="PATRIC" id="fig|1280953.3.peg.3430"/>
<proteinExistence type="predicted"/>
<dbReference type="AlphaFoldDB" id="A0A059G3J6"/>